<proteinExistence type="predicted"/>
<dbReference type="VEuPathDB" id="FungiDB:ASPWEDRAFT_172669"/>
<name>A0A1L9RLT0_ASPWE</name>
<organism evidence="1 2">
    <name type="scientific">Aspergillus wentii DTO 134E9</name>
    <dbReference type="NCBI Taxonomy" id="1073089"/>
    <lineage>
        <taxon>Eukaryota</taxon>
        <taxon>Fungi</taxon>
        <taxon>Dikarya</taxon>
        <taxon>Ascomycota</taxon>
        <taxon>Pezizomycotina</taxon>
        <taxon>Eurotiomycetes</taxon>
        <taxon>Eurotiomycetidae</taxon>
        <taxon>Eurotiales</taxon>
        <taxon>Aspergillaceae</taxon>
        <taxon>Aspergillus</taxon>
        <taxon>Aspergillus subgen. Cremei</taxon>
    </lineage>
</organism>
<sequence>MEQSDHLKAVGSHPIHASVDDIRDLVTATAKLQERHNIQQTYPLPQETPLPEPRRIAEVLDSLANLCVSKPRQEVLATALRVDDRTKCVELILTGNEDIQDTTCNHVKEIWAGLKRISARFLQLRPQDIHDEGLEREQNIFAYSCLNFHFEKLKNRVNAQFALFCDIDTDNLDSAHPFHNLRQSIITIEELYTRDDDAKVGRPSNPASWKTMFKCLRIAKDETEDFWAGGGFRSDTSKNTSIAYPYIGLSEIPCIGCQAFFEAINGVCGTNYKMRPSTSKSTRPWLFPHTCPHSVSVIERMYQILAVDLIKWYPGYRPKPAQSDPVPKPTVRL</sequence>
<dbReference type="AlphaFoldDB" id="A0A1L9RLT0"/>
<evidence type="ECO:0000313" key="2">
    <source>
        <dbReference type="Proteomes" id="UP000184383"/>
    </source>
</evidence>
<dbReference type="RefSeq" id="XP_040689557.1">
    <property type="nucleotide sequence ID" value="XM_040830954.1"/>
</dbReference>
<reference evidence="2" key="1">
    <citation type="journal article" date="2017" name="Genome Biol.">
        <title>Comparative genomics reveals high biological diversity and specific adaptations in the industrially and medically important fungal genus Aspergillus.</title>
        <authorList>
            <person name="de Vries R.P."/>
            <person name="Riley R."/>
            <person name="Wiebenga A."/>
            <person name="Aguilar-Osorio G."/>
            <person name="Amillis S."/>
            <person name="Uchima C.A."/>
            <person name="Anderluh G."/>
            <person name="Asadollahi M."/>
            <person name="Askin M."/>
            <person name="Barry K."/>
            <person name="Battaglia E."/>
            <person name="Bayram O."/>
            <person name="Benocci T."/>
            <person name="Braus-Stromeyer S.A."/>
            <person name="Caldana C."/>
            <person name="Canovas D."/>
            <person name="Cerqueira G.C."/>
            <person name="Chen F."/>
            <person name="Chen W."/>
            <person name="Choi C."/>
            <person name="Clum A."/>
            <person name="Dos Santos R.A."/>
            <person name="Damasio A.R."/>
            <person name="Diallinas G."/>
            <person name="Emri T."/>
            <person name="Fekete E."/>
            <person name="Flipphi M."/>
            <person name="Freyberg S."/>
            <person name="Gallo A."/>
            <person name="Gournas C."/>
            <person name="Habgood R."/>
            <person name="Hainaut M."/>
            <person name="Harispe M.L."/>
            <person name="Henrissat B."/>
            <person name="Hilden K.S."/>
            <person name="Hope R."/>
            <person name="Hossain A."/>
            <person name="Karabika E."/>
            <person name="Karaffa L."/>
            <person name="Karanyi Z."/>
            <person name="Krasevec N."/>
            <person name="Kuo A."/>
            <person name="Kusch H."/>
            <person name="LaButti K."/>
            <person name="Lagendijk E.L."/>
            <person name="Lapidus A."/>
            <person name="Levasseur A."/>
            <person name="Lindquist E."/>
            <person name="Lipzen A."/>
            <person name="Logrieco A.F."/>
            <person name="MacCabe A."/>
            <person name="Maekelae M.R."/>
            <person name="Malavazi I."/>
            <person name="Melin P."/>
            <person name="Meyer V."/>
            <person name="Mielnichuk N."/>
            <person name="Miskei M."/>
            <person name="Molnar A.P."/>
            <person name="Mule G."/>
            <person name="Ngan C.Y."/>
            <person name="Orejas M."/>
            <person name="Orosz E."/>
            <person name="Ouedraogo J.P."/>
            <person name="Overkamp K.M."/>
            <person name="Park H.-S."/>
            <person name="Perrone G."/>
            <person name="Piumi F."/>
            <person name="Punt P.J."/>
            <person name="Ram A.F."/>
            <person name="Ramon A."/>
            <person name="Rauscher S."/>
            <person name="Record E."/>
            <person name="Riano-Pachon D.M."/>
            <person name="Robert V."/>
            <person name="Roehrig J."/>
            <person name="Ruller R."/>
            <person name="Salamov A."/>
            <person name="Salih N.S."/>
            <person name="Samson R.A."/>
            <person name="Sandor E."/>
            <person name="Sanguinetti M."/>
            <person name="Schuetze T."/>
            <person name="Sepcic K."/>
            <person name="Shelest E."/>
            <person name="Sherlock G."/>
            <person name="Sophianopoulou V."/>
            <person name="Squina F.M."/>
            <person name="Sun H."/>
            <person name="Susca A."/>
            <person name="Todd R.B."/>
            <person name="Tsang A."/>
            <person name="Unkles S.E."/>
            <person name="van de Wiele N."/>
            <person name="van Rossen-Uffink D."/>
            <person name="Oliveira J.V."/>
            <person name="Vesth T.C."/>
            <person name="Visser J."/>
            <person name="Yu J.-H."/>
            <person name="Zhou M."/>
            <person name="Andersen M.R."/>
            <person name="Archer D.B."/>
            <person name="Baker S.E."/>
            <person name="Benoit I."/>
            <person name="Brakhage A.A."/>
            <person name="Braus G.H."/>
            <person name="Fischer R."/>
            <person name="Frisvad J.C."/>
            <person name="Goldman G.H."/>
            <person name="Houbraken J."/>
            <person name="Oakley B."/>
            <person name="Pocsi I."/>
            <person name="Scazzocchio C."/>
            <person name="Seiboth B."/>
            <person name="vanKuyk P.A."/>
            <person name="Wortman J."/>
            <person name="Dyer P.S."/>
            <person name="Grigoriev I.V."/>
        </authorList>
    </citation>
    <scope>NUCLEOTIDE SEQUENCE [LARGE SCALE GENOMIC DNA]</scope>
    <source>
        <strain evidence="2">DTO 134E9</strain>
    </source>
</reference>
<dbReference type="Proteomes" id="UP000184383">
    <property type="component" value="Unassembled WGS sequence"/>
</dbReference>
<dbReference type="GeneID" id="63746802"/>
<accession>A0A1L9RLT0</accession>
<dbReference type="OrthoDB" id="4506255at2759"/>
<keyword evidence="2" id="KW-1185">Reference proteome</keyword>
<gene>
    <name evidence="1" type="ORF">ASPWEDRAFT_172669</name>
</gene>
<dbReference type="STRING" id="1073089.A0A1L9RLT0"/>
<evidence type="ECO:0000313" key="1">
    <source>
        <dbReference type="EMBL" id="OJJ35881.1"/>
    </source>
</evidence>
<dbReference type="EMBL" id="KV878212">
    <property type="protein sequence ID" value="OJJ35881.1"/>
    <property type="molecule type" value="Genomic_DNA"/>
</dbReference>
<protein>
    <submittedName>
        <fullName evidence="1">Uncharacterized protein</fullName>
    </submittedName>
</protein>